<keyword evidence="5 6" id="KW-0472">Membrane</keyword>
<dbReference type="AlphaFoldDB" id="A0AB36I7T7"/>
<evidence type="ECO:0000256" key="2">
    <source>
        <dbReference type="ARBA" id="ARBA00009142"/>
    </source>
</evidence>
<dbReference type="Proteomes" id="UP000186091">
    <property type="component" value="Unassembled WGS sequence"/>
</dbReference>
<comment type="caution">
    <text evidence="7">The sequence shown here is derived from an EMBL/GenBank/DDBJ whole genome shotgun (WGS) entry which is preliminary data.</text>
</comment>
<organism evidence="7 8">
    <name type="scientific">Corynebacterium glutamicum</name>
    <name type="common">Brevibacterium saccharolyticum</name>
    <dbReference type="NCBI Taxonomy" id="1718"/>
    <lineage>
        <taxon>Bacteria</taxon>
        <taxon>Bacillati</taxon>
        <taxon>Actinomycetota</taxon>
        <taxon>Actinomycetes</taxon>
        <taxon>Mycobacteriales</taxon>
        <taxon>Corynebacteriaceae</taxon>
        <taxon>Corynebacterium</taxon>
    </lineage>
</organism>
<name>A0AB36I7T7_CORGT</name>
<gene>
    <name evidence="7" type="ORF">AUP69_12885</name>
</gene>
<comment type="similarity">
    <text evidence="2 6">Belongs to the 4-toluene sulfonate uptake permease (TSUP) (TC 2.A.102) family.</text>
</comment>
<evidence type="ECO:0000256" key="1">
    <source>
        <dbReference type="ARBA" id="ARBA00004141"/>
    </source>
</evidence>
<keyword evidence="3 6" id="KW-0812">Transmembrane</keyword>
<evidence type="ECO:0000256" key="5">
    <source>
        <dbReference type="ARBA" id="ARBA00023136"/>
    </source>
</evidence>
<dbReference type="RefSeq" id="WP_003858866.1">
    <property type="nucleotide sequence ID" value="NZ_JAAOYN010000001.1"/>
</dbReference>
<protein>
    <recommendedName>
        <fullName evidence="6">Probable membrane transporter protein</fullName>
    </recommendedName>
</protein>
<feature type="transmembrane region" description="Helical" evidence="6">
    <location>
        <begin position="71"/>
        <end position="90"/>
    </location>
</feature>
<dbReference type="EMBL" id="LOQT01000027">
    <property type="protein sequence ID" value="OKX77905.1"/>
    <property type="molecule type" value="Genomic_DNA"/>
</dbReference>
<sequence>MILALLGGLIIGLLLGMLGGGGAILAIPLLIYGFSFSATQATTASLIIVGLGALIGLISQYTAGQVRLKEGLSFGLLGLVGSFVGSRLASNIPDSLLLSGFAILTLVVALTMISKLRSTREYITRRPSILAIALSATGVGFLTGFFGVDGGFAIVPALIFALGFSMRQASATSLVVIAINSAIAMGFRYSDLASIDCSVISPIIITTVLGAFSGVKLAKKVKASSLQLGFAGFLIFISIYMGFQNFPDLF</sequence>
<dbReference type="PANTHER" id="PTHR43701:SF2">
    <property type="entry name" value="MEMBRANE TRANSPORTER PROTEIN YJNA-RELATED"/>
    <property type="match status" value="1"/>
</dbReference>
<feature type="transmembrane region" description="Helical" evidence="6">
    <location>
        <begin position="192"/>
        <end position="212"/>
    </location>
</feature>
<evidence type="ECO:0000256" key="3">
    <source>
        <dbReference type="ARBA" id="ARBA00022692"/>
    </source>
</evidence>
<evidence type="ECO:0000313" key="7">
    <source>
        <dbReference type="EMBL" id="OKX77905.1"/>
    </source>
</evidence>
<comment type="subcellular location">
    <subcellularLocation>
        <location evidence="6">Cell membrane</location>
        <topology evidence="6">Multi-pass membrane protein</topology>
    </subcellularLocation>
    <subcellularLocation>
        <location evidence="1">Membrane</location>
        <topology evidence="1">Multi-pass membrane protein</topology>
    </subcellularLocation>
</comment>
<dbReference type="GO" id="GO:0005886">
    <property type="term" value="C:plasma membrane"/>
    <property type="evidence" value="ECO:0007669"/>
    <property type="project" value="UniProtKB-SubCell"/>
</dbReference>
<dbReference type="Pfam" id="PF01925">
    <property type="entry name" value="TauE"/>
    <property type="match status" value="1"/>
</dbReference>
<keyword evidence="4 6" id="KW-1133">Transmembrane helix</keyword>
<evidence type="ECO:0000256" key="6">
    <source>
        <dbReference type="RuleBase" id="RU363041"/>
    </source>
</evidence>
<dbReference type="PANTHER" id="PTHR43701">
    <property type="entry name" value="MEMBRANE TRANSPORTER PROTEIN MJ0441-RELATED"/>
    <property type="match status" value="1"/>
</dbReference>
<dbReference type="InterPro" id="IPR051598">
    <property type="entry name" value="TSUP/Inactive_protease-like"/>
</dbReference>
<accession>A0AB36I7T7</accession>
<evidence type="ECO:0000313" key="8">
    <source>
        <dbReference type="Proteomes" id="UP000186091"/>
    </source>
</evidence>
<proteinExistence type="inferred from homology"/>
<feature type="transmembrane region" description="Helical" evidence="6">
    <location>
        <begin position="96"/>
        <end position="116"/>
    </location>
</feature>
<feature type="transmembrane region" description="Helical" evidence="6">
    <location>
        <begin position="36"/>
        <end position="59"/>
    </location>
</feature>
<keyword evidence="6" id="KW-1003">Cell membrane</keyword>
<reference evidence="7 8" key="1">
    <citation type="submission" date="2015-12" db="EMBL/GenBank/DDBJ databases">
        <title>Genome sequence of Corynebacterium AS 1.542.</title>
        <authorList>
            <person name="Yang J."/>
            <person name="Yang S."/>
        </authorList>
    </citation>
    <scope>NUCLEOTIDE SEQUENCE [LARGE SCALE GENOMIC DNA]</scope>
    <source>
        <strain evidence="7 8">AS 1.542</strain>
    </source>
</reference>
<dbReference type="InterPro" id="IPR002781">
    <property type="entry name" value="TM_pro_TauE-like"/>
</dbReference>
<feature type="transmembrane region" description="Helical" evidence="6">
    <location>
        <begin position="224"/>
        <end position="243"/>
    </location>
</feature>
<evidence type="ECO:0000256" key="4">
    <source>
        <dbReference type="ARBA" id="ARBA00022989"/>
    </source>
</evidence>